<evidence type="ECO:0000256" key="2">
    <source>
        <dbReference type="ARBA" id="ARBA00004328"/>
    </source>
</evidence>
<sequence>MEQNDQNKDIAEQLLSQLAKLEGKRGTWEVHWEEIAQVVLPSYSTSFYSQGNMTPGQKRNQRMFDVTAGGALNKFAAAMESMLTPRSSKWHRVKPSDPDLLKSRDVAKWFDTVNDKLWNYRYAPMANYASNQHEAYIQTGAFGTSSLFVDELDGGGIRYRVINLGELFFMENHQGIIDKVFRRFKMTARQAAQKWGYDELPEVLQGHAKNNPEQESWFVHVVCPRTDDWEPFSLGKKGKRFASYYIHKDTKTLLSEGGYNSMPYTVARYMVAPGESYGRSPAMSVLPSIKVINEMKKTILKQGHRVVDPVLLAHDDGIMDGFTLKPGAVNYGAVNAAGQRMVQALETGRLDIGKDLMDDERVAINDAFLVTLFQILVETPQMTATEVLERAREKGALLNPTMGRYQSEGLGPMIHREFDLLAQQNLIPPMPPEVREAGSEYKVDYDSPLTRAMRAEEGVGAMRTVQWAAQIAADTQDPTIFDNFNFDVMLPELADINAMPYRWMADADMIAQKRQGRQQAQQTQQLTQALPGIAAMAKAVAPEGSAPFSGQSGG</sequence>
<organism evidence="11">
    <name type="scientific">uncultured Caudovirales phage</name>
    <dbReference type="NCBI Taxonomy" id="2100421"/>
    <lineage>
        <taxon>Viruses</taxon>
        <taxon>Duplodnaviria</taxon>
        <taxon>Heunggongvirae</taxon>
        <taxon>Uroviricota</taxon>
        <taxon>Caudoviricetes</taxon>
        <taxon>Peduoviridae</taxon>
        <taxon>Maltschvirus</taxon>
        <taxon>Maltschvirus maltsch</taxon>
    </lineage>
</organism>
<evidence type="ECO:0000256" key="5">
    <source>
        <dbReference type="ARBA" id="ARBA00022612"/>
    </source>
</evidence>
<comment type="function">
    <text evidence="1">Forms the portal vertex of the capsid. This portal plays critical roles in head assembly, genome packaging, neck/tail attachment, and genome ejection. The portal protein multimerizes as a single ring-shaped homododecamer arranged around a central channel.</text>
</comment>
<proteinExistence type="predicted"/>
<evidence type="ECO:0000256" key="7">
    <source>
        <dbReference type="ARBA" id="ARBA00022950"/>
    </source>
</evidence>
<dbReference type="GO" id="GO:0099002">
    <property type="term" value="P:symbiont genome ejection through host cell envelope, short tail mechanism"/>
    <property type="evidence" value="ECO:0007669"/>
    <property type="project" value="UniProtKB-KW"/>
</dbReference>
<evidence type="ECO:0000256" key="6">
    <source>
        <dbReference type="ARBA" id="ARBA00022844"/>
    </source>
</evidence>
<protein>
    <submittedName>
        <fullName evidence="11">Head-to-tail connector protein, podovirus-type</fullName>
    </submittedName>
</protein>
<keyword evidence="5" id="KW-1188">Viral release from host cell</keyword>
<keyword evidence="4" id="KW-1162">Viral penetration into host cytoplasm</keyword>
<evidence type="ECO:0000256" key="3">
    <source>
        <dbReference type="ARBA" id="ARBA00022470"/>
    </source>
</evidence>
<dbReference type="EMBL" id="LR796141">
    <property type="protein sequence ID" value="CAB4121006.1"/>
    <property type="molecule type" value="Genomic_DNA"/>
</dbReference>
<dbReference type="Pfam" id="PF12236">
    <property type="entry name" value="Head-tail_con"/>
    <property type="match status" value="1"/>
</dbReference>
<evidence type="ECO:0000256" key="8">
    <source>
        <dbReference type="ARBA" id="ARBA00023009"/>
    </source>
</evidence>
<keyword evidence="7" id="KW-0118">Viral capsid assembly</keyword>
<evidence type="ECO:0000313" key="11">
    <source>
        <dbReference type="EMBL" id="CAB4121006.1"/>
    </source>
</evidence>
<evidence type="ECO:0000256" key="9">
    <source>
        <dbReference type="ARBA" id="ARBA00023219"/>
    </source>
</evidence>
<evidence type="ECO:0000256" key="10">
    <source>
        <dbReference type="ARBA" id="ARBA00023296"/>
    </source>
</evidence>
<keyword evidence="3" id="KW-1244">Viral short tail ejection system</keyword>
<comment type="subcellular location">
    <subcellularLocation>
        <location evidence="2">Virion</location>
    </subcellularLocation>
</comment>
<keyword evidence="8" id="KW-1171">Viral genome ejection through host cell envelope</keyword>
<accession>A0A6J5KIL1</accession>
<dbReference type="InterPro" id="IPR020991">
    <property type="entry name" value="Connector_podovirus"/>
</dbReference>
<keyword evidence="6" id="KW-0946">Virion</keyword>
<evidence type="ECO:0000256" key="4">
    <source>
        <dbReference type="ARBA" id="ARBA00022595"/>
    </source>
</evidence>
<reference evidence="11" key="1">
    <citation type="submission" date="2020-04" db="EMBL/GenBank/DDBJ databases">
        <authorList>
            <person name="Chiriac C."/>
            <person name="Salcher M."/>
            <person name="Ghai R."/>
            <person name="Kavagutti S V."/>
        </authorList>
    </citation>
    <scope>NUCLEOTIDE SEQUENCE</scope>
</reference>
<name>A0A6J5KIL1_9CAUD</name>
<evidence type="ECO:0000256" key="1">
    <source>
        <dbReference type="ARBA" id="ARBA00003421"/>
    </source>
</evidence>
<dbReference type="GO" id="GO:0044423">
    <property type="term" value="C:virion component"/>
    <property type="evidence" value="ECO:0007669"/>
    <property type="project" value="UniProtKB-KW"/>
</dbReference>
<keyword evidence="9" id="KW-0231">Viral genome packaging</keyword>
<gene>
    <name evidence="11" type="ORF">UFOVP7_4</name>
</gene>
<keyword evidence="10" id="KW-1160">Virus entry into host cell</keyword>